<organism evidence="4 5">
    <name type="scientific">Allopusillimonas soli</name>
    <dbReference type="NCBI Taxonomy" id="659016"/>
    <lineage>
        <taxon>Bacteria</taxon>
        <taxon>Pseudomonadati</taxon>
        <taxon>Pseudomonadota</taxon>
        <taxon>Betaproteobacteria</taxon>
        <taxon>Burkholderiales</taxon>
        <taxon>Alcaligenaceae</taxon>
        <taxon>Allopusillimonas</taxon>
    </lineage>
</organism>
<gene>
    <name evidence="4" type="ORF">H0A68_06735</name>
</gene>
<dbReference type="PRINTS" id="PR00469">
    <property type="entry name" value="PNDRDTASEII"/>
</dbReference>
<dbReference type="Pfam" id="PF07992">
    <property type="entry name" value="Pyr_redox_2"/>
    <property type="match status" value="1"/>
</dbReference>
<dbReference type="OrthoDB" id="9786503at2"/>
<evidence type="ECO:0000256" key="1">
    <source>
        <dbReference type="ARBA" id="ARBA00022630"/>
    </source>
</evidence>
<dbReference type="PRINTS" id="PR00368">
    <property type="entry name" value="FADPNR"/>
</dbReference>
<dbReference type="RefSeq" id="WP_129968526.1">
    <property type="nucleotide sequence ID" value="NZ_JACCEW010000002.1"/>
</dbReference>
<protein>
    <submittedName>
        <fullName evidence="4">NAD(P)/FAD-dependent oxidoreductase</fullName>
    </submittedName>
</protein>
<evidence type="ECO:0000259" key="3">
    <source>
        <dbReference type="Pfam" id="PF07992"/>
    </source>
</evidence>
<dbReference type="InterPro" id="IPR050097">
    <property type="entry name" value="Ferredoxin-NADP_redctase_2"/>
</dbReference>
<evidence type="ECO:0000313" key="5">
    <source>
        <dbReference type="Proteomes" id="UP000580517"/>
    </source>
</evidence>
<dbReference type="InterPro" id="IPR036188">
    <property type="entry name" value="FAD/NAD-bd_sf"/>
</dbReference>
<accession>A0A853F8Z2</accession>
<proteinExistence type="predicted"/>
<dbReference type="SUPFAM" id="SSF51905">
    <property type="entry name" value="FAD/NAD(P)-binding domain"/>
    <property type="match status" value="1"/>
</dbReference>
<name>A0A853F8Z2_9BURK</name>
<keyword evidence="5" id="KW-1185">Reference proteome</keyword>
<dbReference type="AlphaFoldDB" id="A0A853F8Z2"/>
<dbReference type="Proteomes" id="UP000580517">
    <property type="component" value="Unassembled WGS sequence"/>
</dbReference>
<dbReference type="GO" id="GO:0016491">
    <property type="term" value="F:oxidoreductase activity"/>
    <property type="evidence" value="ECO:0007669"/>
    <property type="project" value="UniProtKB-KW"/>
</dbReference>
<feature type="domain" description="FAD/NAD(P)-binding" evidence="3">
    <location>
        <begin position="4"/>
        <end position="285"/>
    </location>
</feature>
<comment type="caution">
    <text evidence="4">The sequence shown here is derived from an EMBL/GenBank/DDBJ whole genome shotgun (WGS) entry which is preliminary data.</text>
</comment>
<keyword evidence="1" id="KW-0285">Flavoprotein</keyword>
<evidence type="ECO:0000313" key="4">
    <source>
        <dbReference type="EMBL" id="NYT36563.1"/>
    </source>
</evidence>
<dbReference type="Gene3D" id="3.50.50.60">
    <property type="entry name" value="FAD/NAD(P)-binding domain"/>
    <property type="match status" value="2"/>
</dbReference>
<dbReference type="PANTHER" id="PTHR48105">
    <property type="entry name" value="THIOREDOXIN REDUCTASE 1-RELATED-RELATED"/>
    <property type="match status" value="1"/>
</dbReference>
<sequence length="300" mass="31987">MNSDVIIIGGSFAGQSAALQLARARRKVLLIDAGQPRNRFAKAAHGFLGQDGQTPSDILANAGRQLGAYPTVRRHEERAIDVAVVDDSVRVRLFDGHEAVGKYLILATGVRDVLPELPGLRDRWGVSVLHCPYCHGYELNKRPVGVLARNELAIHQAMLVSDWGSTTLFTQGVLVPTSDQMTMLATRGVTVEQTPVVELLGTSPQLEAVRLADYRTVPLSGLFVAPQTSLSSDLPEKLGCAFENGPMGPYVSVDAQQRTSVPHVFAAGDIASPMANIAFAVAAGAMAAVGVHQTLIFGDK</sequence>
<evidence type="ECO:0000256" key="2">
    <source>
        <dbReference type="ARBA" id="ARBA00023002"/>
    </source>
</evidence>
<dbReference type="EMBL" id="JACCEW010000002">
    <property type="protein sequence ID" value="NYT36563.1"/>
    <property type="molecule type" value="Genomic_DNA"/>
</dbReference>
<keyword evidence="2" id="KW-0560">Oxidoreductase</keyword>
<reference evidence="4 5" key="1">
    <citation type="submission" date="2020-07" db="EMBL/GenBank/DDBJ databases">
        <title>Taxonomic revisions and descriptions of new bacterial species based on genomic comparisons in the high-G+C-content subgroup of the family Alcaligenaceae.</title>
        <authorList>
            <person name="Szabo A."/>
            <person name="Felfoldi T."/>
        </authorList>
    </citation>
    <scope>NUCLEOTIDE SEQUENCE [LARGE SCALE GENOMIC DNA]</scope>
    <source>
        <strain evidence="4 5">DSM 25264</strain>
    </source>
</reference>
<dbReference type="InterPro" id="IPR023753">
    <property type="entry name" value="FAD/NAD-binding_dom"/>
</dbReference>